<feature type="transmembrane region" description="Helical" evidence="1">
    <location>
        <begin position="118"/>
        <end position="139"/>
    </location>
</feature>
<organism evidence="3 4">
    <name type="scientific">Nocardioides taihuensis</name>
    <dbReference type="NCBI Taxonomy" id="1835606"/>
    <lineage>
        <taxon>Bacteria</taxon>
        <taxon>Bacillati</taxon>
        <taxon>Actinomycetota</taxon>
        <taxon>Actinomycetes</taxon>
        <taxon>Propionibacteriales</taxon>
        <taxon>Nocardioidaceae</taxon>
        <taxon>Nocardioides</taxon>
    </lineage>
</organism>
<dbReference type="EMBL" id="JBHSKD010000004">
    <property type="protein sequence ID" value="MFC5176156.1"/>
    <property type="molecule type" value="Genomic_DNA"/>
</dbReference>
<dbReference type="Proteomes" id="UP001596087">
    <property type="component" value="Unassembled WGS sequence"/>
</dbReference>
<reference evidence="4" key="1">
    <citation type="journal article" date="2019" name="Int. J. Syst. Evol. Microbiol.">
        <title>The Global Catalogue of Microorganisms (GCM) 10K type strain sequencing project: providing services to taxonomists for standard genome sequencing and annotation.</title>
        <authorList>
            <consortium name="The Broad Institute Genomics Platform"/>
            <consortium name="The Broad Institute Genome Sequencing Center for Infectious Disease"/>
            <person name="Wu L."/>
            <person name="Ma J."/>
        </authorList>
    </citation>
    <scope>NUCLEOTIDE SEQUENCE [LARGE SCALE GENOMIC DNA]</scope>
    <source>
        <strain evidence="4">DFY41</strain>
    </source>
</reference>
<evidence type="ECO:0000313" key="4">
    <source>
        <dbReference type="Proteomes" id="UP001596087"/>
    </source>
</evidence>
<evidence type="ECO:0000313" key="3">
    <source>
        <dbReference type="EMBL" id="MFC5176156.1"/>
    </source>
</evidence>
<dbReference type="Pfam" id="PF09990">
    <property type="entry name" value="DUF2231"/>
    <property type="match status" value="1"/>
</dbReference>
<dbReference type="RefSeq" id="WP_378588045.1">
    <property type="nucleotide sequence ID" value="NZ_JBHSKD010000004.1"/>
</dbReference>
<dbReference type="InterPro" id="IPR019251">
    <property type="entry name" value="DUF2231_TM"/>
</dbReference>
<feature type="transmembrane region" description="Helical" evidence="1">
    <location>
        <begin position="13"/>
        <end position="33"/>
    </location>
</feature>
<accession>A0ABW0BH77</accession>
<gene>
    <name evidence="3" type="ORF">ACFPGP_05690</name>
</gene>
<keyword evidence="1" id="KW-0812">Transmembrane</keyword>
<sequence>MFDTINGIPLHPLVVHAVVVLLPLATLGTLAIAVKRDWRLKYGPLVVAAAALATVLCPVATSTGESLEEMVGDPGYDHAELGEMLVWFALALLVLSLALVWLERRRAASGDPDEHKTLINVIAAAAVVAALASSVQVYLVGDSGAKSAWGDAASNSATGD</sequence>
<evidence type="ECO:0000259" key="2">
    <source>
        <dbReference type="Pfam" id="PF09990"/>
    </source>
</evidence>
<feature type="transmembrane region" description="Helical" evidence="1">
    <location>
        <begin position="45"/>
        <end position="64"/>
    </location>
</feature>
<name>A0ABW0BH77_9ACTN</name>
<evidence type="ECO:0000256" key="1">
    <source>
        <dbReference type="SAM" id="Phobius"/>
    </source>
</evidence>
<proteinExistence type="predicted"/>
<feature type="transmembrane region" description="Helical" evidence="1">
    <location>
        <begin position="84"/>
        <end position="102"/>
    </location>
</feature>
<feature type="domain" description="DUF2231" evidence="2">
    <location>
        <begin position="7"/>
        <end position="153"/>
    </location>
</feature>
<keyword evidence="1" id="KW-0472">Membrane</keyword>
<keyword evidence="1" id="KW-1133">Transmembrane helix</keyword>
<protein>
    <submittedName>
        <fullName evidence="3">DUF2231 domain-containing protein</fullName>
    </submittedName>
</protein>
<comment type="caution">
    <text evidence="3">The sequence shown here is derived from an EMBL/GenBank/DDBJ whole genome shotgun (WGS) entry which is preliminary data.</text>
</comment>
<keyword evidence="4" id="KW-1185">Reference proteome</keyword>